<dbReference type="STRING" id="35608.A0A2U1MSR2"/>
<accession>A0A2U1MSR2</accession>
<comment type="subcellular location">
    <subcellularLocation>
        <location evidence="2">Lipid droplet</location>
    </subcellularLocation>
    <subcellularLocation>
        <location evidence="1">Membrane</location>
        <topology evidence="1">Multi-pass membrane protein</topology>
    </subcellularLocation>
</comment>
<evidence type="ECO:0000256" key="7">
    <source>
        <dbReference type="ARBA" id="ARBA00023136"/>
    </source>
</evidence>
<dbReference type="PANTHER" id="PTHR33203">
    <property type="entry name" value="OLEOSIN"/>
    <property type="match status" value="1"/>
</dbReference>
<dbReference type="InterPro" id="IPR000136">
    <property type="entry name" value="Oleosin"/>
</dbReference>
<dbReference type="PANTHER" id="PTHR33203:SF4">
    <property type="entry name" value="F27J15.22"/>
    <property type="match status" value="1"/>
</dbReference>
<dbReference type="GO" id="GO:0009791">
    <property type="term" value="P:post-embryonic development"/>
    <property type="evidence" value="ECO:0007669"/>
    <property type="project" value="UniProtKB-ARBA"/>
</dbReference>
<evidence type="ECO:0000313" key="11">
    <source>
        <dbReference type="Proteomes" id="UP000245207"/>
    </source>
</evidence>
<gene>
    <name evidence="10" type="ORF">CTI12_AA343670</name>
</gene>
<keyword evidence="11" id="KW-1185">Reference proteome</keyword>
<comment type="caution">
    <text evidence="10">The sequence shown here is derived from an EMBL/GenBank/DDBJ whole genome shotgun (WGS) entry which is preliminary data.</text>
</comment>
<feature type="region of interest" description="Disordered" evidence="8">
    <location>
        <begin position="1"/>
        <end position="20"/>
    </location>
</feature>
<dbReference type="EMBL" id="PKPP01004458">
    <property type="protein sequence ID" value="PWA64272.1"/>
    <property type="molecule type" value="Genomic_DNA"/>
</dbReference>
<sequence>MADRFNFTGQPHLKKQPKPTTKVNINNGGASLRNKLRRSSSFESTELMGFMALLVSSAILLILDGITVTTSVVGLILFIPFVIITSPIWVTFGALLFLFVTGVVFLSSLGLVAAVLVFWLSK</sequence>
<keyword evidence="5 9" id="KW-0812">Transmembrane</keyword>
<evidence type="ECO:0000256" key="4">
    <source>
        <dbReference type="ARBA" id="ARBA00022677"/>
    </source>
</evidence>
<evidence type="ECO:0000256" key="9">
    <source>
        <dbReference type="SAM" id="Phobius"/>
    </source>
</evidence>
<evidence type="ECO:0000256" key="1">
    <source>
        <dbReference type="ARBA" id="ARBA00004141"/>
    </source>
</evidence>
<evidence type="ECO:0000313" key="10">
    <source>
        <dbReference type="EMBL" id="PWA64272.1"/>
    </source>
</evidence>
<evidence type="ECO:0000256" key="8">
    <source>
        <dbReference type="SAM" id="MobiDB-lite"/>
    </source>
</evidence>
<dbReference type="GO" id="GO:0048608">
    <property type="term" value="P:reproductive structure development"/>
    <property type="evidence" value="ECO:0007669"/>
    <property type="project" value="UniProtKB-ARBA"/>
</dbReference>
<comment type="similarity">
    <text evidence="3">Belongs to the oleosin family.</text>
</comment>
<dbReference type="Proteomes" id="UP000245207">
    <property type="component" value="Unassembled WGS sequence"/>
</dbReference>
<evidence type="ECO:0000256" key="2">
    <source>
        <dbReference type="ARBA" id="ARBA00004502"/>
    </source>
</evidence>
<organism evidence="10 11">
    <name type="scientific">Artemisia annua</name>
    <name type="common">Sweet wormwood</name>
    <dbReference type="NCBI Taxonomy" id="35608"/>
    <lineage>
        <taxon>Eukaryota</taxon>
        <taxon>Viridiplantae</taxon>
        <taxon>Streptophyta</taxon>
        <taxon>Embryophyta</taxon>
        <taxon>Tracheophyta</taxon>
        <taxon>Spermatophyta</taxon>
        <taxon>Magnoliopsida</taxon>
        <taxon>eudicotyledons</taxon>
        <taxon>Gunneridae</taxon>
        <taxon>Pentapetalae</taxon>
        <taxon>asterids</taxon>
        <taxon>campanulids</taxon>
        <taxon>Asterales</taxon>
        <taxon>Asteraceae</taxon>
        <taxon>Asteroideae</taxon>
        <taxon>Anthemideae</taxon>
        <taxon>Artemisiinae</taxon>
        <taxon>Artemisia</taxon>
    </lineage>
</organism>
<keyword evidence="7 9" id="KW-0472">Membrane</keyword>
<evidence type="ECO:0000256" key="3">
    <source>
        <dbReference type="ARBA" id="ARBA00010858"/>
    </source>
</evidence>
<dbReference type="GO" id="GO:0012511">
    <property type="term" value="C:monolayer-surrounded lipid storage body"/>
    <property type="evidence" value="ECO:0007669"/>
    <property type="project" value="InterPro"/>
</dbReference>
<feature type="transmembrane region" description="Helical" evidence="9">
    <location>
        <begin position="96"/>
        <end position="120"/>
    </location>
</feature>
<dbReference type="Pfam" id="PF01277">
    <property type="entry name" value="Oleosin"/>
    <property type="match status" value="1"/>
</dbReference>
<protein>
    <submittedName>
        <fullName evidence="10">Oleosin</fullName>
    </submittedName>
</protein>
<name>A0A2U1MSR2_ARTAN</name>
<feature type="transmembrane region" description="Helical" evidence="9">
    <location>
        <begin position="72"/>
        <end position="90"/>
    </location>
</feature>
<keyword evidence="6 9" id="KW-1133">Transmembrane helix</keyword>
<dbReference type="OrthoDB" id="2016943at2759"/>
<reference evidence="10 11" key="1">
    <citation type="journal article" date="2018" name="Mol. Plant">
        <title>The genome of Artemisia annua provides insight into the evolution of Asteraceae family and artemisinin biosynthesis.</title>
        <authorList>
            <person name="Shen Q."/>
            <person name="Zhang L."/>
            <person name="Liao Z."/>
            <person name="Wang S."/>
            <person name="Yan T."/>
            <person name="Shi P."/>
            <person name="Liu M."/>
            <person name="Fu X."/>
            <person name="Pan Q."/>
            <person name="Wang Y."/>
            <person name="Lv Z."/>
            <person name="Lu X."/>
            <person name="Zhang F."/>
            <person name="Jiang W."/>
            <person name="Ma Y."/>
            <person name="Chen M."/>
            <person name="Hao X."/>
            <person name="Li L."/>
            <person name="Tang Y."/>
            <person name="Lv G."/>
            <person name="Zhou Y."/>
            <person name="Sun X."/>
            <person name="Brodelius P.E."/>
            <person name="Rose J.K.C."/>
            <person name="Tang K."/>
        </authorList>
    </citation>
    <scope>NUCLEOTIDE SEQUENCE [LARGE SCALE GENOMIC DNA]</scope>
    <source>
        <strain evidence="11">cv. Huhao1</strain>
        <tissue evidence="10">Leaf</tissue>
    </source>
</reference>
<evidence type="ECO:0000256" key="5">
    <source>
        <dbReference type="ARBA" id="ARBA00022692"/>
    </source>
</evidence>
<evidence type="ECO:0000256" key="6">
    <source>
        <dbReference type="ARBA" id="ARBA00022989"/>
    </source>
</evidence>
<feature type="transmembrane region" description="Helical" evidence="9">
    <location>
        <begin position="47"/>
        <end position="65"/>
    </location>
</feature>
<dbReference type="AlphaFoldDB" id="A0A2U1MSR2"/>
<proteinExistence type="inferred from homology"/>
<dbReference type="GO" id="GO:0019915">
    <property type="term" value="P:lipid storage"/>
    <property type="evidence" value="ECO:0007669"/>
    <property type="project" value="TreeGrafter"/>
</dbReference>
<dbReference type="GO" id="GO:0016020">
    <property type="term" value="C:membrane"/>
    <property type="evidence" value="ECO:0007669"/>
    <property type="project" value="UniProtKB-SubCell"/>
</dbReference>
<keyword evidence="4" id="KW-0551">Lipid droplet</keyword>